<comment type="similarity">
    <text evidence="1">Belongs to the helicase family.</text>
</comment>
<feature type="domain" description="DNA helicase Pif1-like 2B" evidence="3">
    <location>
        <begin position="163"/>
        <end position="209"/>
    </location>
</feature>
<comment type="cofactor">
    <cofactor evidence="1">
        <name>Mg(2+)</name>
        <dbReference type="ChEBI" id="CHEBI:18420"/>
    </cofactor>
</comment>
<comment type="caution">
    <text evidence="4">The sequence shown here is derived from an EMBL/GenBank/DDBJ whole genome shotgun (WGS) entry which is preliminary data.</text>
</comment>
<name>A0ABR0XH55_REHGL</name>
<dbReference type="PANTHER" id="PTHR10492">
    <property type="match status" value="1"/>
</dbReference>
<keyword evidence="1" id="KW-0234">DNA repair</keyword>
<dbReference type="EMBL" id="JABTTQ020000004">
    <property type="protein sequence ID" value="KAK6158487.1"/>
    <property type="molecule type" value="Genomic_DNA"/>
</dbReference>
<gene>
    <name evidence="4" type="ORF">DH2020_005801</name>
</gene>
<dbReference type="Gene3D" id="2.30.30.940">
    <property type="match status" value="1"/>
</dbReference>
<dbReference type="Proteomes" id="UP001318860">
    <property type="component" value="Unassembled WGS sequence"/>
</dbReference>
<keyword evidence="5" id="KW-1185">Reference proteome</keyword>
<keyword evidence="1" id="KW-0547">Nucleotide-binding</keyword>
<reference evidence="4 5" key="1">
    <citation type="journal article" date="2021" name="Comput. Struct. Biotechnol. J.">
        <title>De novo genome assembly of the potent medicinal plant Rehmannia glutinosa using nanopore technology.</title>
        <authorList>
            <person name="Ma L."/>
            <person name="Dong C."/>
            <person name="Song C."/>
            <person name="Wang X."/>
            <person name="Zheng X."/>
            <person name="Niu Y."/>
            <person name="Chen S."/>
            <person name="Feng W."/>
        </authorList>
    </citation>
    <scope>NUCLEOTIDE SEQUENCE [LARGE SCALE GENOMIC DNA]</scope>
    <source>
        <strain evidence="4">DH-2019</strain>
    </source>
</reference>
<evidence type="ECO:0000256" key="1">
    <source>
        <dbReference type="RuleBase" id="RU363044"/>
    </source>
</evidence>
<keyword evidence="1" id="KW-0378">Hydrolase</keyword>
<keyword evidence="1" id="KW-0067">ATP-binding</keyword>
<dbReference type="InterPro" id="IPR010285">
    <property type="entry name" value="DNA_helicase_pif1-like_DEAD"/>
</dbReference>
<dbReference type="EC" id="5.6.2.3" evidence="1"/>
<accession>A0ABR0XH55</accession>
<dbReference type="Gene3D" id="3.40.50.300">
    <property type="entry name" value="P-loop containing nucleotide triphosphate hydrolases"/>
    <property type="match status" value="2"/>
</dbReference>
<comment type="catalytic activity">
    <reaction evidence="1">
        <text>ATP + H2O = ADP + phosphate + H(+)</text>
        <dbReference type="Rhea" id="RHEA:13065"/>
        <dbReference type="ChEBI" id="CHEBI:15377"/>
        <dbReference type="ChEBI" id="CHEBI:15378"/>
        <dbReference type="ChEBI" id="CHEBI:30616"/>
        <dbReference type="ChEBI" id="CHEBI:43474"/>
        <dbReference type="ChEBI" id="CHEBI:456216"/>
        <dbReference type="EC" id="5.6.2.3"/>
    </reaction>
</comment>
<dbReference type="SUPFAM" id="SSF52540">
    <property type="entry name" value="P-loop containing nucleoside triphosphate hydrolases"/>
    <property type="match status" value="2"/>
</dbReference>
<keyword evidence="1" id="KW-0227">DNA damage</keyword>
<sequence>MSAVQSNRGRMFFVYGYGGTGKTYLWRALSSGLRSKGHIVLNVASSGIAALLLPGGRTAHSRFLIPINPNESSTCEIKMGSPLAELIVRCKLIIWDEAPMMNKYCFQAVEKSIRDIMIATFTDTPDVPFGGKKSCLVGTLDRYCRTCKSDANVDFLHDLHTPEFLNGIRCSGVPNHELHLKVGTPVMLLRNIDYSIGLCNGTRLVITRLSPHVLECKILTGANVGHKVLIPRMTLTPSDLRIPFKFQRRQFPLIVSYAMTINKSQGQSLSHVGIYLKKPVFSHGQLYVAVSRVTHPKGLKILVCGDDTSNDGQTNNVVYKEVFQNL</sequence>
<protein>
    <recommendedName>
        <fullName evidence="1">ATP-dependent DNA helicase</fullName>
        <ecNumber evidence="1">5.6.2.3</ecNumber>
    </recommendedName>
</protein>
<proteinExistence type="inferred from homology"/>
<organism evidence="4 5">
    <name type="scientific">Rehmannia glutinosa</name>
    <name type="common">Chinese foxglove</name>
    <dbReference type="NCBI Taxonomy" id="99300"/>
    <lineage>
        <taxon>Eukaryota</taxon>
        <taxon>Viridiplantae</taxon>
        <taxon>Streptophyta</taxon>
        <taxon>Embryophyta</taxon>
        <taxon>Tracheophyta</taxon>
        <taxon>Spermatophyta</taxon>
        <taxon>Magnoliopsida</taxon>
        <taxon>eudicotyledons</taxon>
        <taxon>Gunneridae</taxon>
        <taxon>Pentapetalae</taxon>
        <taxon>asterids</taxon>
        <taxon>lamiids</taxon>
        <taxon>Lamiales</taxon>
        <taxon>Orobanchaceae</taxon>
        <taxon>Rehmannieae</taxon>
        <taxon>Rehmannia</taxon>
    </lineage>
</organism>
<evidence type="ECO:0000313" key="5">
    <source>
        <dbReference type="Proteomes" id="UP001318860"/>
    </source>
</evidence>
<dbReference type="InterPro" id="IPR049163">
    <property type="entry name" value="Pif1-like_2B_dom"/>
</dbReference>
<keyword evidence="1" id="KW-0233">DNA recombination</keyword>
<feature type="domain" description="DNA helicase Pif1-like DEAD-box helicase" evidence="2">
    <location>
        <begin position="2"/>
        <end position="138"/>
    </location>
</feature>
<evidence type="ECO:0000259" key="3">
    <source>
        <dbReference type="Pfam" id="PF21530"/>
    </source>
</evidence>
<evidence type="ECO:0000259" key="2">
    <source>
        <dbReference type="Pfam" id="PF05970"/>
    </source>
</evidence>
<dbReference type="InterPro" id="IPR027417">
    <property type="entry name" value="P-loop_NTPase"/>
</dbReference>
<dbReference type="Pfam" id="PF21530">
    <property type="entry name" value="Pif1_2B_dom"/>
    <property type="match status" value="1"/>
</dbReference>
<evidence type="ECO:0000313" key="4">
    <source>
        <dbReference type="EMBL" id="KAK6158487.1"/>
    </source>
</evidence>
<dbReference type="PANTHER" id="PTHR10492:SF101">
    <property type="entry name" value="ATP-DEPENDENT DNA HELICASE"/>
    <property type="match status" value="1"/>
</dbReference>
<dbReference type="Pfam" id="PF05970">
    <property type="entry name" value="PIF1"/>
    <property type="match status" value="1"/>
</dbReference>
<dbReference type="CDD" id="cd18809">
    <property type="entry name" value="SF1_C_RecD"/>
    <property type="match status" value="1"/>
</dbReference>
<keyword evidence="1" id="KW-0347">Helicase</keyword>